<evidence type="ECO:0000256" key="1">
    <source>
        <dbReference type="ARBA" id="ARBA00004141"/>
    </source>
</evidence>
<name>A0A2C9DA14_9HYPH</name>
<evidence type="ECO:0000313" key="9">
    <source>
        <dbReference type="Proteomes" id="UP000223606"/>
    </source>
</evidence>
<feature type="transmembrane region" description="Helical" evidence="6">
    <location>
        <begin position="104"/>
        <end position="123"/>
    </location>
</feature>
<dbReference type="KEGG" id="hdi:HDIA_3586"/>
<dbReference type="Proteomes" id="UP000223606">
    <property type="component" value="Chromosome 1"/>
</dbReference>
<feature type="transmembrane region" description="Helical" evidence="6">
    <location>
        <begin position="191"/>
        <end position="212"/>
    </location>
</feature>
<feature type="domain" description="EamA" evidence="7">
    <location>
        <begin position="164"/>
        <end position="297"/>
    </location>
</feature>
<evidence type="ECO:0000256" key="3">
    <source>
        <dbReference type="ARBA" id="ARBA00022692"/>
    </source>
</evidence>
<evidence type="ECO:0000256" key="4">
    <source>
        <dbReference type="ARBA" id="ARBA00022989"/>
    </source>
</evidence>
<dbReference type="Pfam" id="PF00892">
    <property type="entry name" value="EamA"/>
    <property type="match status" value="2"/>
</dbReference>
<dbReference type="PANTHER" id="PTHR32322">
    <property type="entry name" value="INNER MEMBRANE TRANSPORTER"/>
    <property type="match status" value="1"/>
</dbReference>
<dbReference type="InterPro" id="IPR037185">
    <property type="entry name" value="EmrE-like"/>
</dbReference>
<evidence type="ECO:0000259" key="7">
    <source>
        <dbReference type="Pfam" id="PF00892"/>
    </source>
</evidence>
<feature type="transmembrane region" description="Helical" evidence="6">
    <location>
        <begin position="224"/>
        <end position="245"/>
    </location>
</feature>
<dbReference type="EMBL" id="LT960614">
    <property type="protein sequence ID" value="SON57127.1"/>
    <property type="molecule type" value="Genomic_DNA"/>
</dbReference>
<sequence length="303" mass="32065">MPAFLSRLGQAIYGNPYIVLCIATLCWSGNAIAGRLAVGEVSPMTLTFLRWVGVALVLLVFARRTIKAEWPALRANLGYVIGMGTVGFTTFNALFYLASHFTTAVNMGILQGSIPILVFALALAWHGTRVTPTQILAVIIGLSGVAIVAIKGDLATIRHLTFNSGDLLILAACLAYASYTALLQNRPRMSGLAFFAGLSGAALVSSLVPFAVEAGLGQVVWPTPAGWLVVAYVALFPSVVSQLMFIRGVELIGPGRAGIFVNLIPVFASILAILILGEPFHPYHALALALVLGGIFFAERSKP</sequence>
<dbReference type="RefSeq" id="WP_099557426.1">
    <property type="nucleotide sequence ID" value="NZ_LT960614.1"/>
</dbReference>
<evidence type="ECO:0000256" key="5">
    <source>
        <dbReference type="ARBA" id="ARBA00023136"/>
    </source>
</evidence>
<dbReference type="InterPro" id="IPR000620">
    <property type="entry name" value="EamA_dom"/>
</dbReference>
<accession>A0A2C9DA14</accession>
<reference evidence="9" key="1">
    <citation type="submission" date="2017-09" db="EMBL/GenBank/DDBJ databases">
        <title>Genome sequence of Nannocystis excedens DSM 71.</title>
        <authorList>
            <person name="Blom J."/>
        </authorList>
    </citation>
    <scope>NUCLEOTIDE SEQUENCE [LARGE SCALE GENOMIC DNA]</scope>
    <source>
        <strain evidence="9">type strain: E19</strain>
    </source>
</reference>
<feature type="transmembrane region" description="Helical" evidence="6">
    <location>
        <begin position="135"/>
        <end position="154"/>
    </location>
</feature>
<keyword evidence="4 6" id="KW-1133">Transmembrane helix</keyword>
<protein>
    <submittedName>
        <fullName evidence="8">Putative DMT superfamily transporter inner membrane protein</fullName>
    </submittedName>
</protein>
<comment type="subcellular location">
    <subcellularLocation>
        <location evidence="1">Membrane</location>
        <topology evidence="1">Multi-pass membrane protein</topology>
    </subcellularLocation>
</comment>
<evidence type="ECO:0000313" key="8">
    <source>
        <dbReference type="EMBL" id="SON57127.1"/>
    </source>
</evidence>
<evidence type="ECO:0000256" key="2">
    <source>
        <dbReference type="ARBA" id="ARBA00007362"/>
    </source>
</evidence>
<dbReference type="GO" id="GO:0016020">
    <property type="term" value="C:membrane"/>
    <property type="evidence" value="ECO:0007669"/>
    <property type="project" value="UniProtKB-SubCell"/>
</dbReference>
<evidence type="ECO:0000256" key="6">
    <source>
        <dbReference type="SAM" id="Phobius"/>
    </source>
</evidence>
<keyword evidence="9" id="KW-1185">Reference proteome</keyword>
<feature type="transmembrane region" description="Helical" evidence="6">
    <location>
        <begin position="160"/>
        <end position="179"/>
    </location>
</feature>
<dbReference type="SUPFAM" id="SSF103481">
    <property type="entry name" value="Multidrug resistance efflux transporter EmrE"/>
    <property type="match status" value="2"/>
</dbReference>
<feature type="transmembrane region" description="Helical" evidence="6">
    <location>
        <begin position="257"/>
        <end position="276"/>
    </location>
</feature>
<feature type="transmembrane region" description="Helical" evidence="6">
    <location>
        <begin position="282"/>
        <end position="298"/>
    </location>
</feature>
<keyword evidence="3 6" id="KW-0812">Transmembrane</keyword>
<proteinExistence type="inferred from homology"/>
<feature type="transmembrane region" description="Helical" evidence="6">
    <location>
        <begin position="78"/>
        <end position="98"/>
    </location>
</feature>
<organism evidence="8 9">
    <name type="scientific">Hartmannibacter diazotrophicus</name>
    <dbReference type="NCBI Taxonomy" id="1482074"/>
    <lineage>
        <taxon>Bacteria</taxon>
        <taxon>Pseudomonadati</taxon>
        <taxon>Pseudomonadota</taxon>
        <taxon>Alphaproteobacteria</taxon>
        <taxon>Hyphomicrobiales</taxon>
        <taxon>Pleomorphomonadaceae</taxon>
        <taxon>Hartmannibacter</taxon>
    </lineage>
</organism>
<comment type="similarity">
    <text evidence="2">Belongs to the EamA transporter family.</text>
</comment>
<dbReference type="OrthoDB" id="9806889at2"/>
<keyword evidence="5 6" id="KW-0472">Membrane</keyword>
<feature type="domain" description="EamA" evidence="7">
    <location>
        <begin position="17"/>
        <end position="149"/>
    </location>
</feature>
<gene>
    <name evidence="8" type="ORF">HDIA_3586</name>
</gene>
<dbReference type="PANTHER" id="PTHR32322:SF2">
    <property type="entry name" value="EAMA DOMAIN-CONTAINING PROTEIN"/>
    <property type="match status" value="1"/>
</dbReference>
<feature type="transmembrane region" description="Helical" evidence="6">
    <location>
        <begin position="12"/>
        <end position="36"/>
    </location>
</feature>
<dbReference type="AlphaFoldDB" id="A0A2C9DA14"/>
<dbReference type="InterPro" id="IPR050638">
    <property type="entry name" value="AA-Vitamin_Transporters"/>
</dbReference>
<feature type="transmembrane region" description="Helical" evidence="6">
    <location>
        <begin position="48"/>
        <end position="66"/>
    </location>
</feature>